<dbReference type="Pfam" id="PF00355">
    <property type="entry name" value="Rieske"/>
    <property type="match status" value="1"/>
</dbReference>
<dbReference type="InterPro" id="IPR045605">
    <property type="entry name" value="KshA-like_C"/>
</dbReference>
<organism evidence="12 13">
    <name type="scientific">Saccharopolyspora griseoalba</name>
    <dbReference type="NCBI Taxonomy" id="1431848"/>
    <lineage>
        <taxon>Bacteria</taxon>
        <taxon>Bacillati</taxon>
        <taxon>Actinomycetota</taxon>
        <taxon>Actinomycetes</taxon>
        <taxon>Pseudonocardiales</taxon>
        <taxon>Pseudonocardiaceae</taxon>
        <taxon>Saccharopolyspora</taxon>
    </lineage>
</organism>
<evidence type="ECO:0000256" key="5">
    <source>
        <dbReference type="ARBA" id="ARBA00023002"/>
    </source>
</evidence>
<keyword evidence="6" id="KW-0408">Iron</keyword>
<dbReference type="Gene3D" id="2.102.10.10">
    <property type="entry name" value="Rieske [2Fe-2S] iron-sulphur domain"/>
    <property type="match status" value="1"/>
</dbReference>
<evidence type="ECO:0000256" key="2">
    <source>
        <dbReference type="ARBA" id="ARBA00022714"/>
    </source>
</evidence>
<proteinExistence type="predicted"/>
<dbReference type="Gene3D" id="3.90.380.10">
    <property type="entry name" value="Naphthalene 1,2-dioxygenase Alpha Subunit, Chain A, domain 1"/>
    <property type="match status" value="1"/>
</dbReference>
<dbReference type="PANTHER" id="PTHR21266">
    <property type="entry name" value="IRON-SULFUR DOMAIN CONTAINING PROTEIN"/>
    <property type="match status" value="1"/>
</dbReference>
<comment type="cofactor">
    <cofactor evidence="1">
        <name>Fe cation</name>
        <dbReference type="ChEBI" id="CHEBI:24875"/>
    </cofactor>
</comment>
<dbReference type="PROSITE" id="PS51296">
    <property type="entry name" value="RIESKE"/>
    <property type="match status" value="1"/>
</dbReference>
<keyword evidence="4" id="KW-0442">Lipid degradation</keyword>
<dbReference type="RefSeq" id="WP_380670215.1">
    <property type="nucleotide sequence ID" value="NZ_JBHTCJ010000009.1"/>
</dbReference>
<keyword evidence="13" id="KW-1185">Reference proteome</keyword>
<dbReference type="CDD" id="cd03531">
    <property type="entry name" value="Rieske_RO_Alpha_KSH"/>
    <property type="match status" value="1"/>
</dbReference>
<evidence type="ECO:0000313" key="13">
    <source>
        <dbReference type="Proteomes" id="UP001596504"/>
    </source>
</evidence>
<evidence type="ECO:0000256" key="9">
    <source>
        <dbReference type="ARBA" id="ARBA00030944"/>
    </source>
</evidence>
<keyword evidence="3" id="KW-0479">Metal-binding</keyword>
<comment type="subunit">
    <text evidence="10">Homotrimer. The two-component system 3-ketosteroid-9-alpha-monooxygenase is composed of an oxygenase component KshA and a reductase component KshB.</text>
</comment>
<dbReference type="EMBL" id="JBHTCJ010000009">
    <property type="protein sequence ID" value="MFC7343385.1"/>
    <property type="molecule type" value="Genomic_DNA"/>
</dbReference>
<dbReference type="Pfam" id="PF19298">
    <property type="entry name" value="KshA_C"/>
    <property type="match status" value="1"/>
</dbReference>
<dbReference type="Proteomes" id="UP001596504">
    <property type="component" value="Unassembled WGS sequence"/>
</dbReference>
<gene>
    <name evidence="12" type="ORF">ACFQRI_18445</name>
</gene>
<feature type="domain" description="Rieske" evidence="11">
    <location>
        <begin position="26"/>
        <end position="128"/>
    </location>
</feature>
<evidence type="ECO:0000256" key="7">
    <source>
        <dbReference type="ARBA" id="ARBA00023014"/>
    </source>
</evidence>
<keyword evidence="5" id="KW-0560">Oxidoreductase</keyword>
<dbReference type="InterPro" id="IPR036922">
    <property type="entry name" value="Rieske_2Fe-2S_sf"/>
</dbReference>
<dbReference type="InterPro" id="IPR017941">
    <property type="entry name" value="Rieske_2Fe-2S"/>
</dbReference>
<accession>A0ABW2LPB7</accession>
<evidence type="ECO:0000256" key="4">
    <source>
        <dbReference type="ARBA" id="ARBA00022963"/>
    </source>
</evidence>
<reference evidence="13" key="1">
    <citation type="journal article" date="2019" name="Int. J. Syst. Evol. Microbiol.">
        <title>The Global Catalogue of Microorganisms (GCM) 10K type strain sequencing project: providing services to taxonomists for standard genome sequencing and annotation.</title>
        <authorList>
            <consortium name="The Broad Institute Genomics Platform"/>
            <consortium name="The Broad Institute Genome Sequencing Center for Infectious Disease"/>
            <person name="Wu L."/>
            <person name="Ma J."/>
        </authorList>
    </citation>
    <scope>NUCLEOTIDE SEQUENCE [LARGE SCALE GENOMIC DNA]</scope>
    <source>
        <strain evidence="13">WLHS5</strain>
    </source>
</reference>
<keyword evidence="8" id="KW-0753">Steroid metabolism</keyword>
<protein>
    <recommendedName>
        <fullName evidence="9">Rieske-type oxygenase</fullName>
    </recommendedName>
</protein>
<sequence>MSGTEREHGVRAIDAGAPPQRFARGWHCLGLAEEFRDGEPHAVEAFGTKLVVFADSAGELHVLDGYCRHMGGDLTQGEVKGDAVACPFHDWRWGGNGRCTSIPYAKRVPPRARTRSWRTLEENKQLLIYHDPEGNPPPEDVVVPRIDEVFTDEWSNWTWDRVRIDDSNCREIIDNVVDMAHFFYVHYAFPTYFKNIFEGHVATQHLRSRGRPDVGEGNYSGEDTELRSEASYYGPAYMINRLWTDFRGTPIDAYLINCHYPVSPTSFVLQWGVSVKKLPGLDDEQADVVAEKFAKSFGVGFMQDVEIWRNKTRIDNPLLVEEDGPVYQLRRWYDQFYTDVAQVTDEMTARFEFEVDTTRAVQAWEAEVAANLAAREAGSSS</sequence>
<comment type="caution">
    <text evidence="12">The sequence shown here is derived from an EMBL/GenBank/DDBJ whole genome shotgun (WGS) entry which is preliminary data.</text>
</comment>
<evidence type="ECO:0000259" key="11">
    <source>
        <dbReference type="PROSITE" id="PS51296"/>
    </source>
</evidence>
<dbReference type="SUPFAM" id="SSF55961">
    <property type="entry name" value="Bet v1-like"/>
    <property type="match status" value="1"/>
</dbReference>
<keyword evidence="2" id="KW-0001">2Fe-2S</keyword>
<keyword evidence="8" id="KW-0443">Lipid metabolism</keyword>
<evidence type="ECO:0000256" key="8">
    <source>
        <dbReference type="ARBA" id="ARBA00023221"/>
    </source>
</evidence>
<dbReference type="InterPro" id="IPR050584">
    <property type="entry name" value="Cholesterol_7-desaturase"/>
</dbReference>
<evidence type="ECO:0000256" key="1">
    <source>
        <dbReference type="ARBA" id="ARBA00001962"/>
    </source>
</evidence>
<dbReference type="SUPFAM" id="SSF50022">
    <property type="entry name" value="ISP domain"/>
    <property type="match status" value="1"/>
</dbReference>
<keyword evidence="7" id="KW-0411">Iron-sulfur</keyword>
<evidence type="ECO:0000256" key="10">
    <source>
        <dbReference type="ARBA" id="ARBA00046982"/>
    </source>
</evidence>
<evidence type="ECO:0000256" key="3">
    <source>
        <dbReference type="ARBA" id="ARBA00022723"/>
    </source>
</evidence>
<evidence type="ECO:0000256" key="6">
    <source>
        <dbReference type="ARBA" id="ARBA00023004"/>
    </source>
</evidence>
<evidence type="ECO:0000313" key="12">
    <source>
        <dbReference type="EMBL" id="MFC7343385.1"/>
    </source>
</evidence>
<dbReference type="PANTHER" id="PTHR21266:SF60">
    <property type="entry name" value="3-KETOSTEROID-9-ALPHA-MONOOXYGENASE, OXYGENASE COMPONENT"/>
    <property type="match status" value="1"/>
</dbReference>
<name>A0ABW2LPB7_9PSEU</name>